<reference evidence="2 3" key="1">
    <citation type="journal article" date="2019" name="Int. J. Syst. Evol. Microbiol.">
        <title>The Global Catalogue of Microorganisms (GCM) 10K type strain sequencing project: providing services to taxonomists for standard genome sequencing and annotation.</title>
        <authorList>
            <consortium name="The Broad Institute Genomics Platform"/>
            <consortium name="The Broad Institute Genome Sequencing Center for Infectious Disease"/>
            <person name="Wu L."/>
            <person name="Ma J."/>
        </authorList>
    </citation>
    <scope>NUCLEOTIDE SEQUENCE [LARGE SCALE GENOMIC DNA]</scope>
    <source>
        <strain evidence="2 3">JCM 8201</strain>
    </source>
</reference>
<protein>
    <submittedName>
        <fullName evidence="2">Uncharacterized protein</fullName>
    </submittedName>
</protein>
<dbReference type="EMBL" id="BAAATZ010000002">
    <property type="protein sequence ID" value="GAA2719607.1"/>
    <property type="molecule type" value="Genomic_DNA"/>
</dbReference>
<evidence type="ECO:0000313" key="3">
    <source>
        <dbReference type="Proteomes" id="UP001501842"/>
    </source>
</evidence>
<name>A0ABN3TWY7_9ACTN</name>
<feature type="region of interest" description="Disordered" evidence="1">
    <location>
        <begin position="68"/>
        <end position="87"/>
    </location>
</feature>
<comment type="caution">
    <text evidence="2">The sequence shown here is derived from an EMBL/GenBank/DDBJ whole genome shotgun (WGS) entry which is preliminary data.</text>
</comment>
<keyword evidence="3" id="KW-1185">Reference proteome</keyword>
<gene>
    <name evidence="2" type="ORF">GCM10010439_05590</name>
</gene>
<proteinExistence type="predicted"/>
<sequence length="87" mass="9547">MPRTYFFEVCLRPFQGRGGACSAQQRFGGHLGALAPQHAVSAESVHGFARRVTGLFHTGQQRDLKQSVIHGHEGTQGSDVSRITYHL</sequence>
<organism evidence="2 3">
    <name type="scientific">Actinocorallia aurantiaca</name>
    <dbReference type="NCBI Taxonomy" id="46204"/>
    <lineage>
        <taxon>Bacteria</taxon>
        <taxon>Bacillati</taxon>
        <taxon>Actinomycetota</taxon>
        <taxon>Actinomycetes</taxon>
        <taxon>Streptosporangiales</taxon>
        <taxon>Thermomonosporaceae</taxon>
        <taxon>Actinocorallia</taxon>
    </lineage>
</organism>
<evidence type="ECO:0000313" key="2">
    <source>
        <dbReference type="EMBL" id="GAA2719607.1"/>
    </source>
</evidence>
<evidence type="ECO:0000256" key="1">
    <source>
        <dbReference type="SAM" id="MobiDB-lite"/>
    </source>
</evidence>
<accession>A0ABN3TWY7</accession>
<dbReference type="Proteomes" id="UP001501842">
    <property type="component" value="Unassembled WGS sequence"/>
</dbReference>